<dbReference type="Proteomes" id="UP000322245">
    <property type="component" value="Unassembled WGS sequence"/>
</dbReference>
<evidence type="ECO:0008006" key="3">
    <source>
        <dbReference type="Google" id="ProtNLM"/>
    </source>
</evidence>
<keyword evidence="2" id="KW-1185">Reference proteome</keyword>
<evidence type="ECO:0000313" key="2">
    <source>
        <dbReference type="Proteomes" id="UP000322245"/>
    </source>
</evidence>
<gene>
    <name evidence="1" type="ORF">B9479_004520</name>
</gene>
<accession>A0A5D3ATL1</accession>
<comment type="caution">
    <text evidence="1">The sequence shown here is derived from an EMBL/GenBank/DDBJ whole genome shotgun (WGS) entry which is preliminary data.</text>
</comment>
<dbReference type="PANTHER" id="PTHR46177:SF1">
    <property type="entry name" value="INTEGRASE CATALYTIC DOMAIN-CONTAINING PROTEIN"/>
    <property type="match status" value="1"/>
</dbReference>
<dbReference type="PANTHER" id="PTHR46177">
    <property type="entry name" value="INTEGRASE CATALYTIC DOMAIN-CONTAINING PROTEIN"/>
    <property type="match status" value="1"/>
</dbReference>
<sequence length="282" mass="31856">MADRKRWQAAREHISCHPVPLLTSSLPPPIAPPHPDLLAFVQDLYDQDITSWRAVNTRLEQDGFPWTFGSESTFRRWRDKHGVSRPGPDNLPPLPDLPDDAIADEILGLGEEFETSGSRDIQSALSREGVVVGEKRLRRIIKELYPDRAAARTFGQRNIPRRPIALFNGSNEQWSGDGHDKLRDWGFCFYGWRDVYSGQIITMCVLPSNRHPQNTHWVFLQAVLTVGGKSFPPPCSLCHEADVSLLLCLGFPRQIATDRGSETDQFSGTQAWLRSTARGYRP</sequence>
<reference evidence="1 2" key="1">
    <citation type="submission" date="2017-05" db="EMBL/GenBank/DDBJ databases">
        <title>The Genome Sequence of Tsuchiyaea wingfieldii DSM 27421.</title>
        <authorList>
            <person name="Cuomo C."/>
            <person name="Passer A."/>
            <person name="Billmyre B."/>
            <person name="Heitman J."/>
        </authorList>
    </citation>
    <scope>NUCLEOTIDE SEQUENCE [LARGE SCALE GENOMIC DNA]</scope>
    <source>
        <strain evidence="1 2">DSM 27421</strain>
    </source>
</reference>
<name>A0A5D3ATL1_9TREE</name>
<organism evidence="1 2">
    <name type="scientific">Cryptococcus floricola</name>
    <dbReference type="NCBI Taxonomy" id="2591691"/>
    <lineage>
        <taxon>Eukaryota</taxon>
        <taxon>Fungi</taxon>
        <taxon>Dikarya</taxon>
        <taxon>Basidiomycota</taxon>
        <taxon>Agaricomycotina</taxon>
        <taxon>Tremellomycetes</taxon>
        <taxon>Tremellales</taxon>
        <taxon>Cryptococcaceae</taxon>
        <taxon>Cryptococcus</taxon>
    </lineage>
</organism>
<proteinExistence type="predicted"/>
<evidence type="ECO:0000313" key="1">
    <source>
        <dbReference type="EMBL" id="TYJ54765.1"/>
    </source>
</evidence>
<dbReference type="AlphaFoldDB" id="A0A5D3ATL1"/>
<dbReference type="EMBL" id="NIDF01000053">
    <property type="protein sequence ID" value="TYJ54765.1"/>
    <property type="molecule type" value="Genomic_DNA"/>
</dbReference>
<protein>
    <recommendedName>
        <fullName evidence="3">Clr5 domain-containing protein</fullName>
    </recommendedName>
</protein>